<accession>A0A9X3FH02</accession>
<dbReference type="PANTHER" id="PTHR43547">
    <property type="entry name" value="TWO-COMPONENT HISTIDINE KINASE"/>
    <property type="match status" value="1"/>
</dbReference>
<dbReference type="GO" id="GO:0043565">
    <property type="term" value="F:sequence-specific DNA binding"/>
    <property type="evidence" value="ECO:0007669"/>
    <property type="project" value="InterPro"/>
</dbReference>
<dbReference type="InterPro" id="IPR020449">
    <property type="entry name" value="Tscrpt_reg_AraC-type_HTH"/>
</dbReference>
<evidence type="ECO:0000313" key="9">
    <source>
        <dbReference type="Proteomes" id="UP001145087"/>
    </source>
</evidence>
<dbReference type="InterPro" id="IPR036890">
    <property type="entry name" value="HATPase_C_sf"/>
</dbReference>
<keyword evidence="3" id="KW-0238">DNA-binding</keyword>
<evidence type="ECO:0000259" key="6">
    <source>
        <dbReference type="PROSITE" id="PS01124"/>
    </source>
</evidence>
<sequence length="335" mass="37984">MPNAGSGHGLALVAKYIELHKGDIKVESTQGVGSEFIVKIPMGKDHFDKNEIIDKQEHNQRELLRATIGDYIPVSNNDIGESGNKNKATLLVIEDDHDLRAYMKEFLSSEYQVEEAENAKDGYQIAEAKNPDAIIYVVMLPDMNGFELCTKLKYEFQTNHLPIILLTSLADKESRLSGIKSGADYFITKPFDLKHLVLSVENLIEGRLRLQKQYSLTDPYNINQVVSNSKDQSFMKDAIKVINKNIIDSSFNDESFCEQMDLSQPQCYRKIKAITGLNISEFIRNTRLKKASKLLKTGEYKINEVAYETGFNDPNYFTKCYTKLFGVTPSDYSKS</sequence>
<keyword evidence="2" id="KW-0805">Transcription regulation</keyword>
<dbReference type="EMBL" id="JAPOHD010000065">
    <property type="protein sequence ID" value="MCY1723005.1"/>
    <property type="molecule type" value="Genomic_DNA"/>
</dbReference>
<dbReference type="GO" id="GO:0003700">
    <property type="term" value="F:DNA-binding transcription factor activity"/>
    <property type="evidence" value="ECO:0007669"/>
    <property type="project" value="InterPro"/>
</dbReference>
<dbReference type="PROSITE" id="PS50110">
    <property type="entry name" value="RESPONSE_REGULATORY"/>
    <property type="match status" value="1"/>
</dbReference>
<dbReference type="PRINTS" id="PR00032">
    <property type="entry name" value="HTHARAC"/>
</dbReference>
<dbReference type="PROSITE" id="PS00041">
    <property type="entry name" value="HTH_ARAC_FAMILY_1"/>
    <property type="match status" value="1"/>
</dbReference>
<evidence type="ECO:0000256" key="3">
    <source>
        <dbReference type="ARBA" id="ARBA00023125"/>
    </source>
</evidence>
<evidence type="ECO:0000259" key="7">
    <source>
        <dbReference type="PROSITE" id="PS50110"/>
    </source>
</evidence>
<dbReference type="Gene3D" id="1.10.10.60">
    <property type="entry name" value="Homeodomain-like"/>
    <property type="match status" value="1"/>
</dbReference>
<dbReference type="SUPFAM" id="SSF55874">
    <property type="entry name" value="ATPase domain of HSP90 chaperone/DNA topoisomerase II/histidine kinase"/>
    <property type="match status" value="1"/>
</dbReference>
<dbReference type="GO" id="GO:0000155">
    <property type="term" value="F:phosphorelay sensor kinase activity"/>
    <property type="evidence" value="ECO:0007669"/>
    <property type="project" value="TreeGrafter"/>
</dbReference>
<reference evidence="8" key="1">
    <citation type="submission" date="2022-11" db="EMBL/GenBank/DDBJ databases">
        <title>Marilongibacter aestuarii gen. nov., sp. nov., isolated from tidal flat sediment.</title>
        <authorList>
            <person name="Jiayan W."/>
        </authorList>
    </citation>
    <scope>NUCLEOTIDE SEQUENCE</scope>
    <source>
        <strain evidence="8">Z1-6</strain>
    </source>
</reference>
<evidence type="ECO:0000256" key="5">
    <source>
        <dbReference type="PROSITE-ProRule" id="PRU00169"/>
    </source>
</evidence>
<feature type="domain" description="Response regulatory" evidence="7">
    <location>
        <begin position="89"/>
        <end position="204"/>
    </location>
</feature>
<feature type="domain" description="HTH araC/xylS-type" evidence="6">
    <location>
        <begin position="236"/>
        <end position="335"/>
    </location>
</feature>
<dbReference type="RefSeq" id="WP_343335330.1">
    <property type="nucleotide sequence ID" value="NZ_JAPOHD010000065.1"/>
</dbReference>
<proteinExistence type="predicted"/>
<dbReference type="AlphaFoldDB" id="A0A9X3FH02"/>
<dbReference type="InterPro" id="IPR011006">
    <property type="entry name" value="CheY-like_superfamily"/>
</dbReference>
<dbReference type="SMART" id="SM00342">
    <property type="entry name" value="HTH_ARAC"/>
    <property type="match status" value="1"/>
</dbReference>
<comment type="caution">
    <text evidence="5">Lacks conserved residue(s) required for the propagation of feature annotation.</text>
</comment>
<evidence type="ECO:0000256" key="1">
    <source>
        <dbReference type="ARBA" id="ARBA00022553"/>
    </source>
</evidence>
<dbReference type="Proteomes" id="UP001145087">
    <property type="component" value="Unassembled WGS sequence"/>
</dbReference>
<dbReference type="Pfam" id="PF00072">
    <property type="entry name" value="Response_reg"/>
    <property type="match status" value="1"/>
</dbReference>
<dbReference type="InterPro" id="IPR001789">
    <property type="entry name" value="Sig_transdc_resp-reg_receiver"/>
</dbReference>
<dbReference type="SUPFAM" id="SSF46689">
    <property type="entry name" value="Homeodomain-like"/>
    <property type="match status" value="1"/>
</dbReference>
<dbReference type="SMART" id="SM00448">
    <property type="entry name" value="REC"/>
    <property type="match status" value="1"/>
</dbReference>
<dbReference type="InterPro" id="IPR009057">
    <property type="entry name" value="Homeodomain-like_sf"/>
</dbReference>
<evidence type="ECO:0000256" key="4">
    <source>
        <dbReference type="ARBA" id="ARBA00023163"/>
    </source>
</evidence>
<dbReference type="Gene3D" id="3.40.50.2300">
    <property type="match status" value="1"/>
</dbReference>
<dbReference type="Pfam" id="PF12833">
    <property type="entry name" value="HTH_18"/>
    <property type="match status" value="1"/>
</dbReference>
<keyword evidence="4" id="KW-0804">Transcription</keyword>
<evidence type="ECO:0000313" key="8">
    <source>
        <dbReference type="EMBL" id="MCY1723005.1"/>
    </source>
</evidence>
<gene>
    <name evidence="8" type="ORF">OU798_21840</name>
</gene>
<name>A0A9X3FH02_9BACT</name>
<dbReference type="InterPro" id="IPR018062">
    <property type="entry name" value="HTH_AraC-typ_CS"/>
</dbReference>
<keyword evidence="1" id="KW-0597">Phosphoprotein</keyword>
<dbReference type="Gene3D" id="3.30.565.10">
    <property type="entry name" value="Histidine kinase-like ATPase, C-terminal domain"/>
    <property type="match status" value="1"/>
</dbReference>
<evidence type="ECO:0000256" key="2">
    <source>
        <dbReference type="ARBA" id="ARBA00023015"/>
    </source>
</evidence>
<dbReference type="InterPro" id="IPR018060">
    <property type="entry name" value="HTH_AraC"/>
</dbReference>
<organism evidence="8 9">
    <name type="scientific">Draconibacterium aestuarii</name>
    <dbReference type="NCBI Taxonomy" id="2998507"/>
    <lineage>
        <taxon>Bacteria</taxon>
        <taxon>Pseudomonadati</taxon>
        <taxon>Bacteroidota</taxon>
        <taxon>Bacteroidia</taxon>
        <taxon>Marinilabiliales</taxon>
        <taxon>Prolixibacteraceae</taxon>
        <taxon>Draconibacterium</taxon>
    </lineage>
</organism>
<dbReference type="PANTHER" id="PTHR43547:SF2">
    <property type="entry name" value="HYBRID SIGNAL TRANSDUCTION HISTIDINE KINASE C"/>
    <property type="match status" value="1"/>
</dbReference>
<dbReference type="SUPFAM" id="SSF52172">
    <property type="entry name" value="CheY-like"/>
    <property type="match status" value="1"/>
</dbReference>
<dbReference type="PROSITE" id="PS01124">
    <property type="entry name" value="HTH_ARAC_FAMILY_2"/>
    <property type="match status" value="1"/>
</dbReference>
<keyword evidence="9" id="KW-1185">Reference proteome</keyword>
<comment type="caution">
    <text evidence="8">The sequence shown here is derived from an EMBL/GenBank/DDBJ whole genome shotgun (WGS) entry which is preliminary data.</text>
</comment>
<protein>
    <submittedName>
        <fullName evidence="8">Response regulator</fullName>
    </submittedName>
</protein>